<dbReference type="AlphaFoldDB" id="A0A7W8CQ79"/>
<feature type="transmembrane region" description="Helical" evidence="1">
    <location>
        <begin position="6"/>
        <end position="30"/>
    </location>
</feature>
<keyword evidence="1" id="KW-1133">Transmembrane helix</keyword>
<keyword evidence="3" id="KW-1185">Reference proteome</keyword>
<accession>A0A7W8CQ79</accession>
<comment type="caution">
    <text evidence="2">The sequence shown here is derived from an EMBL/GenBank/DDBJ whole genome shotgun (WGS) entry which is preliminary data.</text>
</comment>
<evidence type="ECO:0000256" key="1">
    <source>
        <dbReference type="SAM" id="Phobius"/>
    </source>
</evidence>
<proteinExistence type="predicted"/>
<evidence type="ECO:0000313" key="2">
    <source>
        <dbReference type="EMBL" id="MBB5179446.1"/>
    </source>
</evidence>
<evidence type="ECO:0000313" key="3">
    <source>
        <dbReference type="Proteomes" id="UP000525923"/>
    </source>
</evidence>
<sequence>MFPIWLRIIIVLVLIVIAAALGSMIGYGVIGDGNAKDALKWETWQHIIDIMSGKK</sequence>
<organism evidence="2 3">
    <name type="scientific">Planococcus koreensis</name>
    <dbReference type="NCBI Taxonomy" id="112331"/>
    <lineage>
        <taxon>Bacteria</taxon>
        <taxon>Bacillati</taxon>
        <taxon>Bacillota</taxon>
        <taxon>Bacilli</taxon>
        <taxon>Bacillales</taxon>
        <taxon>Caryophanaceae</taxon>
        <taxon>Planococcus</taxon>
    </lineage>
</organism>
<dbReference type="InterPro" id="IPR024596">
    <property type="entry name" value="RNApol_su_b/EpuA"/>
</dbReference>
<gene>
    <name evidence="2" type="ORF">HNQ44_000870</name>
</gene>
<keyword evidence="1" id="KW-0472">Membrane</keyword>
<dbReference type="EMBL" id="JACHHE010000002">
    <property type="protein sequence ID" value="MBB5179446.1"/>
    <property type="molecule type" value="Genomic_DNA"/>
</dbReference>
<dbReference type="Pfam" id="PF11772">
    <property type="entry name" value="EpuA"/>
    <property type="match status" value="1"/>
</dbReference>
<name>A0A7W8CQ79_9BACL</name>
<protein>
    <submittedName>
        <fullName evidence="2">Zinc transporter ZupT</fullName>
    </submittedName>
</protein>
<dbReference type="Proteomes" id="UP000525923">
    <property type="component" value="Unassembled WGS sequence"/>
</dbReference>
<keyword evidence="1" id="KW-0812">Transmembrane</keyword>
<reference evidence="2 3" key="1">
    <citation type="submission" date="2020-08" db="EMBL/GenBank/DDBJ databases">
        <title>Genomic Encyclopedia of Type Strains, Phase IV (KMG-IV): sequencing the most valuable type-strain genomes for metagenomic binning, comparative biology and taxonomic classification.</title>
        <authorList>
            <person name="Goeker M."/>
        </authorList>
    </citation>
    <scope>NUCLEOTIDE SEQUENCE [LARGE SCALE GENOMIC DNA]</scope>
    <source>
        <strain evidence="2 3">DSM 15895</strain>
    </source>
</reference>